<evidence type="ECO:0000256" key="1">
    <source>
        <dbReference type="ARBA" id="ARBA00022669"/>
    </source>
</evidence>
<gene>
    <name evidence="5" type="ORF">BT93_L2447</name>
</gene>
<keyword evidence="1" id="KW-0147">Chitin-binding</keyword>
<dbReference type="SMART" id="SM00257">
    <property type="entry name" value="LysM"/>
    <property type="match status" value="1"/>
</dbReference>
<keyword evidence="3" id="KW-0732">Signal</keyword>
<dbReference type="InterPro" id="IPR052210">
    <property type="entry name" value="LysM1-like"/>
</dbReference>
<dbReference type="PROSITE" id="PS51782">
    <property type="entry name" value="LYSM"/>
    <property type="match status" value="1"/>
</dbReference>
<evidence type="ECO:0000256" key="2">
    <source>
        <dbReference type="ARBA" id="ARBA00023026"/>
    </source>
</evidence>
<organism evidence="5 6">
    <name type="scientific">Corymbia citriodora subsp. variegata</name>
    <dbReference type="NCBI Taxonomy" id="360336"/>
    <lineage>
        <taxon>Eukaryota</taxon>
        <taxon>Viridiplantae</taxon>
        <taxon>Streptophyta</taxon>
        <taxon>Embryophyta</taxon>
        <taxon>Tracheophyta</taxon>
        <taxon>Spermatophyta</taxon>
        <taxon>Magnoliopsida</taxon>
        <taxon>eudicotyledons</taxon>
        <taxon>Gunneridae</taxon>
        <taxon>Pentapetalae</taxon>
        <taxon>rosids</taxon>
        <taxon>malvids</taxon>
        <taxon>Myrtales</taxon>
        <taxon>Myrtaceae</taxon>
        <taxon>Myrtoideae</taxon>
        <taxon>Eucalypteae</taxon>
        <taxon>Corymbia</taxon>
    </lineage>
</organism>
<accession>A0A8T0CJQ5</accession>
<dbReference type="Gramene" id="rna-gnl|WGS:JABURB|Cocit.L2447.1">
    <property type="protein sequence ID" value="cds-KAF7847921.1"/>
    <property type="gene ID" value="gene-BT93_L2447"/>
</dbReference>
<sequence>MTTLLNLFLVLFLLLSVSTAREVRSSGPIPIPIRIECTSVYGVKIGDTCLAVEQMFNLTTAKFEEINPNLNCKALFVGQWLCTDGFRF</sequence>
<name>A0A8T0CJQ5_CORYI</name>
<dbReference type="Gene3D" id="3.10.350.10">
    <property type="entry name" value="LysM domain"/>
    <property type="match status" value="1"/>
</dbReference>
<dbReference type="PANTHER" id="PTHR34997:SF1">
    <property type="entry name" value="PEPTIDOGLYCAN-BINDING LYSIN DOMAIN"/>
    <property type="match status" value="1"/>
</dbReference>
<reference evidence="5" key="1">
    <citation type="submission" date="2020-05" db="EMBL/GenBank/DDBJ databases">
        <title>WGS assembly of Corymbia citriodora subspecies variegata.</title>
        <authorList>
            <person name="Barry K."/>
            <person name="Hundley H."/>
            <person name="Shu S."/>
            <person name="Jenkins J."/>
            <person name="Grimwood J."/>
            <person name="Baten A."/>
        </authorList>
    </citation>
    <scope>NUCLEOTIDE SEQUENCE</scope>
    <source>
        <strain evidence="5">CV2-018</strain>
    </source>
</reference>
<keyword evidence="6" id="KW-1185">Reference proteome</keyword>
<keyword evidence="2" id="KW-0843">Virulence</keyword>
<dbReference type="AlphaFoldDB" id="A0A8T0CJQ5"/>
<protein>
    <recommendedName>
        <fullName evidence="4">LysM domain-containing protein</fullName>
    </recommendedName>
</protein>
<evidence type="ECO:0000259" key="4">
    <source>
        <dbReference type="PROSITE" id="PS51782"/>
    </source>
</evidence>
<dbReference type="OrthoDB" id="1921017at2759"/>
<proteinExistence type="predicted"/>
<dbReference type="InterPro" id="IPR018392">
    <property type="entry name" value="LysM"/>
</dbReference>
<feature type="chain" id="PRO_5035904415" description="LysM domain-containing protein" evidence="3">
    <location>
        <begin position="21"/>
        <end position="88"/>
    </location>
</feature>
<dbReference type="Proteomes" id="UP000806378">
    <property type="component" value="Unassembled WGS sequence"/>
</dbReference>
<comment type="caution">
    <text evidence="5">The sequence shown here is derived from an EMBL/GenBank/DDBJ whole genome shotgun (WGS) entry which is preliminary data.</text>
</comment>
<dbReference type="GO" id="GO:0008061">
    <property type="term" value="F:chitin binding"/>
    <property type="evidence" value="ECO:0007669"/>
    <property type="project" value="UniProtKB-KW"/>
</dbReference>
<dbReference type="SUPFAM" id="SSF54106">
    <property type="entry name" value="LysM domain"/>
    <property type="match status" value="1"/>
</dbReference>
<dbReference type="EMBL" id="MU090413">
    <property type="protein sequence ID" value="KAF7847921.1"/>
    <property type="molecule type" value="Genomic_DNA"/>
</dbReference>
<evidence type="ECO:0000313" key="6">
    <source>
        <dbReference type="Proteomes" id="UP000806378"/>
    </source>
</evidence>
<dbReference type="InterPro" id="IPR036779">
    <property type="entry name" value="LysM_dom_sf"/>
</dbReference>
<evidence type="ECO:0000256" key="3">
    <source>
        <dbReference type="SAM" id="SignalP"/>
    </source>
</evidence>
<dbReference type="CDD" id="cd00118">
    <property type="entry name" value="LysM"/>
    <property type="match status" value="1"/>
</dbReference>
<dbReference type="PANTHER" id="PTHR34997">
    <property type="entry name" value="AM15"/>
    <property type="match status" value="1"/>
</dbReference>
<feature type="domain" description="LysM" evidence="4">
    <location>
        <begin position="39"/>
        <end position="83"/>
    </location>
</feature>
<dbReference type="Pfam" id="PF01476">
    <property type="entry name" value="LysM"/>
    <property type="match status" value="1"/>
</dbReference>
<evidence type="ECO:0000313" key="5">
    <source>
        <dbReference type="EMBL" id="KAF7847921.1"/>
    </source>
</evidence>
<feature type="signal peptide" evidence="3">
    <location>
        <begin position="1"/>
        <end position="20"/>
    </location>
</feature>